<protein>
    <submittedName>
        <fullName evidence="5">Putative 1-acylglycerol-3-phosphate O-acyltransferase</fullName>
    </submittedName>
</protein>
<dbReference type="Pfam" id="PF01553">
    <property type="entry name" value="Acyltransferase"/>
    <property type="match status" value="1"/>
</dbReference>
<dbReference type="SMART" id="SM00563">
    <property type="entry name" value="PlsC"/>
    <property type="match status" value="1"/>
</dbReference>
<sequence length="210" mass="23961">MNPLYRFSTFILRLGFRFFYHFRLFGKENLPTGKSILAPNHTSLMDPPLMMRTAWPEEVHFLAHTHLFTFFSKTLLKAFNAHPTKDLHSFRVLQQLLCQDKKVVIFPEGGISRTGELIPFHTGLARLALRTRSPIIPTYISGTFQAWPRTHSFPSFGHPIVCVFGKPIAIEPFLESNAKEASQELTTVVRHKIEALKQWSDNGCIGNIPS</sequence>
<evidence type="ECO:0000259" key="4">
    <source>
        <dbReference type="SMART" id="SM00563"/>
    </source>
</evidence>
<proteinExistence type="predicted"/>
<name>A0A0C1JQX3_9BACT</name>
<dbReference type="GO" id="GO:0003841">
    <property type="term" value="F:1-acylglycerol-3-phosphate O-acyltransferase activity"/>
    <property type="evidence" value="ECO:0007669"/>
    <property type="project" value="TreeGrafter"/>
</dbReference>
<dbReference type="CDD" id="cd07989">
    <property type="entry name" value="LPLAT_AGPAT-like"/>
    <property type="match status" value="1"/>
</dbReference>
<keyword evidence="3 5" id="KW-0012">Acyltransferase</keyword>
<dbReference type="PATRIC" id="fig|362787.3.peg.348"/>
<comment type="caution">
    <text evidence="5">The sequence shown here is derived from an EMBL/GenBank/DDBJ whole genome shotgun (WGS) entry which is preliminary data.</text>
</comment>
<dbReference type="Proteomes" id="UP000031465">
    <property type="component" value="Unassembled WGS sequence"/>
</dbReference>
<dbReference type="SUPFAM" id="SSF69593">
    <property type="entry name" value="Glycerol-3-phosphate (1)-acyltransferase"/>
    <property type="match status" value="1"/>
</dbReference>
<dbReference type="EMBL" id="JSAN01000026">
    <property type="protein sequence ID" value="KIC73585.1"/>
    <property type="molecule type" value="Genomic_DNA"/>
</dbReference>
<accession>A0A0C1JQX3</accession>
<dbReference type="RefSeq" id="WP_052236263.1">
    <property type="nucleotide sequence ID" value="NZ_JSAN01000026.1"/>
</dbReference>
<dbReference type="GO" id="GO:0006654">
    <property type="term" value="P:phosphatidic acid biosynthetic process"/>
    <property type="evidence" value="ECO:0007669"/>
    <property type="project" value="TreeGrafter"/>
</dbReference>
<feature type="domain" description="Phospholipid/glycerol acyltransferase" evidence="4">
    <location>
        <begin position="35"/>
        <end position="143"/>
    </location>
</feature>
<dbReference type="PANTHER" id="PTHR10434">
    <property type="entry name" value="1-ACYL-SN-GLYCEROL-3-PHOSPHATE ACYLTRANSFERASE"/>
    <property type="match status" value="1"/>
</dbReference>
<keyword evidence="2 5" id="KW-0808">Transferase</keyword>
<evidence type="ECO:0000313" key="5">
    <source>
        <dbReference type="EMBL" id="KIC73585.1"/>
    </source>
</evidence>
<evidence type="ECO:0000256" key="3">
    <source>
        <dbReference type="ARBA" id="ARBA00023315"/>
    </source>
</evidence>
<gene>
    <name evidence="5" type="primary">plsC</name>
    <name evidence="5" type="ORF">DB44_BC00130</name>
</gene>
<dbReference type="AlphaFoldDB" id="A0A0C1JQX3"/>
<dbReference type="InterPro" id="IPR002123">
    <property type="entry name" value="Plipid/glycerol_acylTrfase"/>
</dbReference>
<evidence type="ECO:0000256" key="1">
    <source>
        <dbReference type="ARBA" id="ARBA00005189"/>
    </source>
</evidence>
<evidence type="ECO:0000256" key="2">
    <source>
        <dbReference type="ARBA" id="ARBA00022679"/>
    </source>
</evidence>
<comment type="pathway">
    <text evidence="1">Lipid metabolism.</text>
</comment>
<organism evidence="5 6">
    <name type="scientific">Candidatus Protochlamydia amoebophila</name>
    <dbReference type="NCBI Taxonomy" id="362787"/>
    <lineage>
        <taxon>Bacteria</taxon>
        <taxon>Pseudomonadati</taxon>
        <taxon>Chlamydiota</taxon>
        <taxon>Chlamydiia</taxon>
        <taxon>Parachlamydiales</taxon>
        <taxon>Parachlamydiaceae</taxon>
        <taxon>Candidatus Protochlamydia</taxon>
    </lineage>
</organism>
<dbReference type="PANTHER" id="PTHR10434:SF40">
    <property type="entry name" value="1-ACYL-SN-GLYCEROL-3-PHOSPHATE ACYLTRANSFERASE"/>
    <property type="match status" value="1"/>
</dbReference>
<reference evidence="5 6" key="1">
    <citation type="journal article" date="2014" name="Mol. Biol. Evol.">
        <title>Massive expansion of Ubiquitination-related gene families within the Chlamydiae.</title>
        <authorList>
            <person name="Domman D."/>
            <person name="Collingro A."/>
            <person name="Lagkouvardos I."/>
            <person name="Gehre L."/>
            <person name="Weinmaier T."/>
            <person name="Rattei T."/>
            <person name="Subtil A."/>
            <person name="Horn M."/>
        </authorList>
    </citation>
    <scope>NUCLEOTIDE SEQUENCE [LARGE SCALE GENOMIC DNA]</scope>
    <source>
        <strain evidence="5 6">EI2</strain>
    </source>
</reference>
<evidence type="ECO:0000313" key="6">
    <source>
        <dbReference type="Proteomes" id="UP000031465"/>
    </source>
</evidence>